<name>A0A8T0HDV3_CERPU</name>
<dbReference type="GO" id="GO:0080031">
    <property type="term" value="F:methyl salicylate esterase activity"/>
    <property type="evidence" value="ECO:0007669"/>
    <property type="project" value="TreeGrafter"/>
</dbReference>
<dbReference type="InterPro" id="IPR029058">
    <property type="entry name" value="AB_hydrolase_fold"/>
</dbReference>
<dbReference type="InterPro" id="IPR045889">
    <property type="entry name" value="MES/HNL"/>
</dbReference>
<dbReference type="GO" id="GO:0009696">
    <property type="term" value="P:salicylic acid metabolic process"/>
    <property type="evidence" value="ECO:0007669"/>
    <property type="project" value="TreeGrafter"/>
</dbReference>
<dbReference type="Proteomes" id="UP000822688">
    <property type="component" value="Chromosome 6"/>
</dbReference>
<gene>
    <name evidence="2" type="ORF">KC19_6G021000</name>
</gene>
<reference evidence="2 3" key="1">
    <citation type="submission" date="2020-06" db="EMBL/GenBank/DDBJ databases">
        <title>WGS assembly of Ceratodon purpureus strain R40.</title>
        <authorList>
            <person name="Carey S.B."/>
            <person name="Jenkins J."/>
            <person name="Shu S."/>
            <person name="Lovell J.T."/>
            <person name="Sreedasyam A."/>
            <person name="Maumus F."/>
            <person name="Tiley G.P."/>
            <person name="Fernandez-Pozo N."/>
            <person name="Barry K."/>
            <person name="Chen C."/>
            <person name="Wang M."/>
            <person name="Lipzen A."/>
            <person name="Daum C."/>
            <person name="Saski C.A."/>
            <person name="Payton A.C."/>
            <person name="Mcbreen J.C."/>
            <person name="Conrad R.E."/>
            <person name="Kollar L.M."/>
            <person name="Olsson S."/>
            <person name="Huttunen S."/>
            <person name="Landis J.B."/>
            <person name="Wickett N.J."/>
            <person name="Johnson M.G."/>
            <person name="Rensing S.A."/>
            <person name="Grimwood J."/>
            <person name="Schmutz J."/>
            <person name="Mcdaniel S.F."/>
        </authorList>
    </citation>
    <scope>NUCLEOTIDE SEQUENCE [LARGE SCALE GENOMIC DNA]</scope>
    <source>
        <strain evidence="2 3">R40</strain>
    </source>
</reference>
<dbReference type="PANTHER" id="PTHR10992">
    <property type="entry name" value="METHYLESTERASE FAMILY MEMBER"/>
    <property type="match status" value="1"/>
</dbReference>
<dbReference type="InterPro" id="IPR000073">
    <property type="entry name" value="AB_hydrolase_1"/>
</dbReference>
<dbReference type="AlphaFoldDB" id="A0A8T0HDV3"/>
<keyword evidence="3" id="KW-1185">Reference proteome</keyword>
<accession>A0A8T0HDV3</accession>
<evidence type="ECO:0000259" key="1">
    <source>
        <dbReference type="Pfam" id="PF12697"/>
    </source>
</evidence>
<organism evidence="2 3">
    <name type="scientific">Ceratodon purpureus</name>
    <name type="common">Fire moss</name>
    <name type="synonym">Dicranum purpureum</name>
    <dbReference type="NCBI Taxonomy" id="3225"/>
    <lineage>
        <taxon>Eukaryota</taxon>
        <taxon>Viridiplantae</taxon>
        <taxon>Streptophyta</taxon>
        <taxon>Embryophyta</taxon>
        <taxon>Bryophyta</taxon>
        <taxon>Bryophytina</taxon>
        <taxon>Bryopsida</taxon>
        <taxon>Dicranidae</taxon>
        <taxon>Pseudoditrichales</taxon>
        <taxon>Ditrichaceae</taxon>
        <taxon>Ceratodon</taxon>
    </lineage>
</organism>
<dbReference type="GO" id="GO:0009694">
    <property type="term" value="P:jasmonic acid metabolic process"/>
    <property type="evidence" value="ECO:0007669"/>
    <property type="project" value="TreeGrafter"/>
</dbReference>
<dbReference type="GO" id="GO:0080030">
    <property type="term" value="F:methyl indole-3-acetate esterase activity"/>
    <property type="evidence" value="ECO:0007669"/>
    <property type="project" value="TreeGrafter"/>
</dbReference>
<evidence type="ECO:0000313" key="2">
    <source>
        <dbReference type="EMBL" id="KAG0568464.1"/>
    </source>
</evidence>
<evidence type="ECO:0000313" key="3">
    <source>
        <dbReference type="Proteomes" id="UP000822688"/>
    </source>
</evidence>
<dbReference type="EMBL" id="CM026427">
    <property type="protein sequence ID" value="KAG0568464.1"/>
    <property type="molecule type" value="Genomic_DNA"/>
</dbReference>
<protein>
    <recommendedName>
        <fullName evidence="1">AB hydrolase-1 domain-containing protein</fullName>
    </recommendedName>
</protein>
<dbReference type="Gene3D" id="3.40.50.1820">
    <property type="entry name" value="alpha/beta hydrolase"/>
    <property type="match status" value="1"/>
</dbReference>
<dbReference type="SUPFAM" id="SSF53474">
    <property type="entry name" value="alpha/beta-Hydrolases"/>
    <property type="match status" value="1"/>
</dbReference>
<feature type="domain" description="AB hydrolase-1" evidence="1">
    <location>
        <begin position="7"/>
        <end position="253"/>
    </location>
</feature>
<dbReference type="GO" id="GO:0080032">
    <property type="term" value="F:methyl jasmonate esterase activity"/>
    <property type="evidence" value="ECO:0007669"/>
    <property type="project" value="TreeGrafter"/>
</dbReference>
<sequence length="269" mass="30281">MTSQYHFVLLHGGCFGAWTWFSIEARLQKAGHKVTALDFAGAGIHPAEPNDIATFDEYHKPALDFFESLPENPEEKVVLVGHSMAGFALAQLMERFSHKISFAVFIAAVLSGSGVSLNDDTPLYAIMTSQESPSTHAIQFQFRNGVEKPPTSFYYPTSTLKHIFFSEFDSEDMVVLASKLCRPYPMEMLSTAFTYTKEKYGQVPSVYIKYSNDNTFTPPAQEYVSSKYGPFKEIIEIEGGHFNYLKRPDEFIQLLESLAKKYIGEEKSA</sequence>
<comment type="caution">
    <text evidence="2">The sequence shown here is derived from an EMBL/GenBank/DDBJ whole genome shotgun (WGS) entry which is preliminary data.</text>
</comment>
<dbReference type="Pfam" id="PF12697">
    <property type="entry name" value="Abhydrolase_6"/>
    <property type="match status" value="1"/>
</dbReference>
<dbReference type="PANTHER" id="PTHR10992:SF1032">
    <property type="entry name" value="METHYLESTERASE 17"/>
    <property type="match status" value="1"/>
</dbReference>
<proteinExistence type="predicted"/>